<comment type="similarity">
    <text evidence="1">Belongs to the mTERF family.</text>
</comment>
<proteinExistence type="inferred from homology"/>
<dbReference type="FunFam" id="1.25.70.10:FF:000001">
    <property type="entry name" value="Mitochondrial transcription termination factor-like"/>
    <property type="match status" value="1"/>
</dbReference>
<dbReference type="GO" id="GO:0003676">
    <property type="term" value="F:nucleic acid binding"/>
    <property type="evidence" value="ECO:0007669"/>
    <property type="project" value="InterPro"/>
</dbReference>
<dbReference type="InterPro" id="IPR038538">
    <property type="entry name" value="MTERF_sf"/>
</dbReference>
<protein>
    <submittedName>
        <fullName evidence="4">Uncharacterized protein</fullName>
    </submittedName>
</protein>
<keyword evidence="3" id="KW-0809">Transit peptide</keyword>
<evidence type="ECO:0000256" key="2">
    <source>
        <dbReference type="ARBA" id="ARBA00022472"/>
    </source>
</evidence>
<comment type="caution">
    <text evidence="4">The sequence shown here is derived from an EMBL/GenBank/DDBJ whole genome shotgun (WGS) entry which is preliminary data.</text>
</comment>
<dbReference type="SMART" id="SM00733">
    <property type="entry name" value="Mterf"/>
    <property type="match status" value="5"/>
</dbReference>
<dbReference type="Pfam" id="PF02536">
    <property type="entry name" value="mTERF"/>
    <property type="match status" value="2"/>
</dbReference>
<accession>A0A445DIE5</accession>
<evidence type="ECO:0000313" key="5">
    <source>
        <dbReference type="Proteomes" id="UP000289738"/>
    </source>
</evidence>
<evidence type="ECO:0000256" key="3">
    <source>
        <dbReference type="ARBA" id="ARBA00022946"/>
    </source>
</evidence>
<dbReference type="PANTHER" id="PTHR13068:SF166">
    <property type="entry name" value="TRANSCRIPTION TERMINATION FACTOR MTERF15, MITOCHONDRIAL-LIKE"/>
    <property type="match status" value="1"/>
</dbReference>
<evidence type="ECO:0000313" key="4">
    <source>
        <dbReference type="EMBL" id="RYR62965.1"/>
    </source>
</evidence>
<dbReference type="GO" id="GO:0006353">
    <property type="term" value="P:DNA-templated transcription termination"/>
    <property type="evidence" value="ECO:0007669"/>
    <property type="project" value="UniProtKB-KW"/>
</dbReference>
<gene>
    <name evidence="4" type="ORF">Ahy_A04g020731</name>
</gene>
<keyword evidence="2" id="KW-0804">Transcription</keyword>
<keyword evidence="2" id="KW-0805">Transcription regulation</keyword>
<dbReference type="PANTHER" id="PTHR13068">
    <property type="entry name" value="CGI-12 PROTEIN-RELATED"/>
    <property type="match status" value="1"/>
</dbReference>
<dbReference type="EMBL" id="SDMP01000004">
    <property type="protein sequence ID" value="RYR62965.1"/>
    <property type="molecule type" value="Genomic_DNA"/>
</dbReference>
<dbReference type="STRING" id="3818.A0A445DIE5"/>
<organism evidence="4 5">
    <name type="scientific">Arachis hypogaea</name>
    <name type="common">Peanut</name>
    <dbReference type="NCBI Taxonomy" id="3818"/>
    <lineage>
        <taxon>Eukaryota</taxon>
        <taxon>Viridiplantae</taxon>
        <taxon>Streptophyta</taxon>
        <taxon>Embryophyta</taxon>
        <taxon>Tracheophyta</taxon>
        <taxon>Spermatophyta</taxon>
        <taxon>Magnoliopsida</taxon>
        <taxon>eudicotyledons</taxon>
        <taxon>Gunneridae</taxon>
        <taxon>Pentapetalae</taxon>
        <taxon>rosids</taxon>
        <taxon>fabids</taxon>
        <taxon>Fabales</taxon>
        <taxon>Fabaceae</taxon>
        <taxon>Papilionoideae</taxon>
        <taxon>50 kb inversion clade</taxon>
        <taxon>dalbergioids sensu lato</taxon>
        <taxon>Dalbergieae</taxon>
        <taxon>Pterocarpus clade</taxon>
        <taxon>Arachis</taxon>
    </lineage>
</organism>
<reference evidence="4 5" key="1">
    <citation type="submission" date="2019-01" db="EMBL/GenBank/DDBJ databases">
        <title>Sequencing of cultivated peanut Arachis hypogaea provides insights into genome evolution and oil improvement.</title>
        <authorList>
            <person name="Chen X."/>
        </authorList>
    </citation>
    <scope>NUCLEOTIDE SEQUENCE [LARGE SCALE GENOMIC DNA]</scope>
    <source>
        <strain evidence="5">cv. Fuhuasheng</strain>
        <tissue evidence="4">Leaves</tissue>
    </source>
</reference>
<dbReference type="InterPro" id="IPR003690">
    <property type="entry name" value="MTERF"/>
</dbReference>
<dbReference type="Proteomes" id="UP000289738">
    <property type="component" value="Chromosome A04"/>
</dbReference>
<keyword evidence="2" id="KW-0806">Transcription termination</keyword>
<sequence>MTSENMHSKSLRYFALIMKKRYFFVNTKPLLLFESLSKSLKLQSRFRVFCRILIQTGITQSNPWPWHSLRLSSTLSSSSSSSSRGNSFIVSYLVGTCGFSPERAVYISKRFSFETSDKPDAVISFIKNIGLSQTTTLRVIQSLPQLLVANPKTLQPKIDFFKSKGFSSSDICRIIEGCPSILTRSLQNEIAPSFDCFDAMFQSRHKLIKAATGYSAMLYDFARFTEPNIKLLRDEGVAESHIVRLIQYYPNQLKNSPKKFKEALQEVKEMKFDPLTFQFIVAIHVKTKIGKSTWERKEGIYRKWGWTDADIITAFRRCPWCFASSDNKIEAVMDFLVNRLGYASSSVVKYPLILSMSLKRRIIPRGSIFLVLQSKGLVRKLGLASVFRINEKTFLSKFILCQKKEANDLFKLYKSKLA</sequence>
<evidence type="ECO:0000256" key="1">
    <source>
        <dbReference type="ARBA" id="ARBA00007692"/>
    </source>
</evidence>
<keyword evidence="5" id="KW-1185">Reference proteome</keyword>
<name>A0A445DIE5_ARAHY</name>
<dbReference type="AlphaFoldDB" id="A0A445DIE5"/>
<dbReference type="Gene3D" id="1.25.70.10">
    <property type="entry name" value="Transcription termination factor 3, mitochondrial"/>
    <property type="match status" value="2"/>
</dbReference>